<evidence type="ECO:0000313" key="2">
    <source>
        <dbReference type="Proteomes" id="UP000241764"/>
    </source>
</evidence>
<dbReference type="OrthoDB" id="7064574at2"/>
<organism evidence="1 2">
    <name type="scientific">Phyllobacterium sophorae</name>
    <dbReference type="NCBI Taxonomy" id="1520277"/>
    <lineage>
        <taxon>Bacteria</taxon>
        <taxon>Pseudomonadati</taxon>
        <taxon>Pseudomonadota</taxon>
        <taxon>Alphaproteobacteria</taxon>
        <taxon>Hyphomicrobiales</taxon>
        <taxon>Phyllobacteriaceae</taxon>
        <taxon>Phyllobacterium</taxon>
    </lineage>
</organism>
<proteinExistence type="predicted"/>
<keyword evidence="2" id="KW-1185">Reference proteome</keyword>
<comment type="caution">
    <text evidence="1">The sequence shown here is derived from an EMBL/GenBank/DDBJ whole genome shotgun (WGS) entry which is preliminary data.</text>
</comment>
<dbReference type="Proteomes" id="UP000241764">
    <property type="component" value="Unassembled WGS sequence"/>
</dbReference>
<dbReference type="RefSeq" id="WP_106664208.1">
    <property type="nucleotide sequence ID" value="NZ_PGGM01000004.1"/>
</dbReference>
<protein>
    <submittedName>
        <fullName evidence="1">Head protein</fullName>
    </submittedName>
</protein>
<evidence type="ECO:0000313" key="1">
    <source>
        <dbReference type="EMBL" id="PSH64663.1"/>
    </source>
</evidence>
<dbReference type="AlphaFoldDB" id="A0A2P7BDX8"/>
<name>A0A2P7BDX8_9HYPH</name>
<dbReference type="InterPro" id="IPR035198">
    <property type="entry name" value="SU10_MCP"/>
</dbReference>
<dbReference type="Pfam" id="PF17236">
    <property type="entry name" value="SU10_MCP"/>
    <property type="match status" value="1"/>
</dbReference>
<reference evidence="2" key="1">
    <citation type="submission" date="2017-11" db="EMBL/GenBank/DDBJ databases">
        <authorList>
            <person name="Kuznetsova I."/>
            <person name="Sazanova A."/>
            <person name="Chirak E."/>
            <person name="Safronova V."/>
            <person name="Willems A."/>
        </authorList>
    </citation>
    <scope>NUCLEOTIDE SEQUENCE [LARGE SCALE GENOMIC DNA]</scope>
    <source>
        <strain evidence="2">CCBAU 03422</strain>
    </source>
</reference>
<dbReference type="EMBL" id="PGGM01000004">
    <property type="protein sequence ID" value="PSH64663.1"/>
    <property type="molecule type" value="Genomic_DNA"/>
</dbReference>
<gene>
    <name evidence="1" type="ORF">CU103_12330</name>
</gene>
<accession>A0A2P7BDX8</accession>
<sequence>MAQVTGAFDTYEAVGNREELAEAIYLITPEETPLATLLGREPVKSVHPEWQTDVLATPGSNAVLEGNAWAFTEFSATARVGNYTQISEKVISVTRTQDKTLKAGRKSELKRELQKKGKELKRDMEFALLSNVASVAGAAGTARKLGGFAAWLETNTDRGATGTDGGFNSGTGIVDAAGAGTQRAFAKTQLDTVLKDVFVAGGNPTTVMLAPYAKTVFSGFSGIAELRSNQGQGSKSQLTIFAGADMYVSDFGVLDVIPNRVMSYSTTVASNVLVIDPDKAAVGIFDDIQMHEAAKVGDAENRVLNVEYTLIMKNEAAHGVVADIFGTSTNS</sequence>